<gene>
    <name evidence="2" type="ORF">JOC95_002944</name>
</gene>
<sequence length="225" mass="26514">MTFLFPSWMQTVIHLGVLILVILVVSYLVSWIAQLLKFKKNIWMIPTTVIIVGFILLSIIHESYRSSYVMDYELIVSGAGEIIEVGSHDDWLMTTDEALFIFDDSPLEETILYEFTTLDHDILKMELKFTSHDYDVFTLKQMSHRFADEIKGERDENSPLYLSYYSYFFEVWKDAWEEELSAAINNLSKDELTEGKIKDLLLENEKLVLNEYERNVFRVHLGEWK</sequence>
<feature type="transmembrane region" description="Helical" evidence="1">
    <location>
        <begin position="12"/>
        <end position="36"/>
    </location>
</feature>
<dbReference type="RefSeq" id="WP_204417666.1">
    <property type="nucleotide sequence ID" value="NZ_JAFBED010000006.1"/>
</dbReference>
<organism evidence="2 3">
    <name type="scientific">Sutcliffiella tianshenii</name>
    <dbReference type="NCBI Taxonomy" id="1463404"/>
    <lineage>
        <taxon>Bacteria</taxon>
        <taxon>Bacillati</taxon>
        <taxon>Bacillota</taxon>
        <taxon>Bacilli</taxon>
        <taxon>Bacillales</taxon>
        <taxon>Bacillaceae</taxon>
        <taxon>Sutcliffiella</taxon>
    </lineage>
</organism>
<dbReference type="Proteomes" id="UP000737402">
    <property type="component" value="Unassembled WGS sequence"/>
</dbReference>
<name>A0ABS2P285_9BACI</name>
<evidence type="ECO:0000313" key="3">
    <source>
        <dbReference type="Proteomes" id="UP000737402"/>
    </source>
</evidence>
<evidence type="ECO:0000256" key="1">
    <source>
        <dbReference type="SAM" id="Phobius"/>
    </source>
</evidence>
<keyword evidence="3" id="KW-1185">Reference proteome</keyword>
<feature type="transmembrane region" description="Helical" evidence="1">
    <location>
        <begin position="42"/>
        <end position="60"/>
    </location>
</feature>
<accession>A0ABS2P285</accession>
<keyword evidence="1" id="KW-0812">Transmembrane</keyword>
<keyword evidence="1" id="KW-0472">Membrane</keyword>
<dbReference type="EMBL" id="JAFBED010000006">
    <property type="protein sequence ID" value="MBM7621071.1"/>
    <property type="molecule type" value="Genomic_DNA"/>
</dbReference>
<proteinExistence type="predicted"/>
<reference evidence="2 3" key="1">
    <citation type="submission" date="2021-01" db="EMBL/GenBank/DDBJ databases">
        <title>Genomic Encyclopedia of Type Strains, Phase IV (KMG-IV): sequencing the most valuable type-strain genomes for metagenomic binning, comparative biology and taxonomic classification.</title>
        <authorList>
            <person name="Goeker M."/>
        </authorList>
    </citation>
    <scope>NUCLEOTIDE SEQUENCE [LARGE SCALE GENOMIC DNA]</scope>
    <source>
        <strain evidence="2 3">DSM 25879</strain>
    </source>
</reference>
<evidence type="ECO:0000313" key="2">
    <source>
        <dbReference type="EMBL" id="MBM7621071.1"/>
    </source>
</evidence>
<protein>
    <submittedName>
        <fullName evidence="2">Uncharacterized protein</fullName>
    </submittedName>
</protein>
<keyword evidence="1" id="KW-1133">Transmembrane helix</keyword>
<comment type="caution">
    <text evidence="2">The sequence shown here is derived from an EMBL/GenBank/DDBJ whole genome shotgun (WGS) entry which is preliminary data.</text>
</comment>